<dbReference type="SUPFAM" id="SSF53659">
    <property type="entry name" value="Isocitrate/Isopropylmalate dehydrogenase-like"/>
    <property type="match status" value="1"/>
</dbReference>
<sequence length="32" mass="3360">MIGMKKTIAITRGDGCGPEVVNEGIKILKTVS</sequence>
<dbReference type="EMBL" id="BARS01018762">
    <property type="protein sequence ID" value="GAF85876.1"/>
    <property type="molecule type" value="Genomic_DNA"/>
</dbReference>
<organism evidence="1">
    <name type="scientific">marine sediment metagenome</name>
    <dbReference type="NCBI Taxonomy" id="412755"/>
    <lineage>
        <taxon>unclassified sequences</taxon>
        <taxon>metagenomes</taxon>
        <taxon>ecological metagenomes</taxon>
    </lineage>
</organism>
<reference evidence="1" key="1">
    <citation type="journal article" date="2014" name="Front. Microbiol.">
        <title>High frequency of phylogenetically diverse reductive dehalogenase-homologous genes in deep subseafloor sedimentary metagenomes.</title>
        <authorList>
            <person name="Kawai M."/>
            <person name="Futagami T."/>
            <person name="Toyoda A."/>
            <person name="Takaki Y."/>
            <person name="Nishi S."/>
            <person name="Hori S."/>
            <person name="Arai W."/>
            <person name="Tsubouchi T."/>
            <person name="Morono Y."/>
            <person name="Uchiyama I."/>
            <person name="Ito T."/>
            <person name="Fujiyama A."/>
            <person name="Inagaki F."/>
            <person name="Takami H."/>
        </authorList>
    </citation>
    <scope>NUCLEOTIDE SEQUENCE</scope>
    <source>
        <strain evidence="1">Expedition CK06-06</strain>
    </source>
</reference>
<evidence type="ECO:0000313" key="1">
    <source>
        <dbReference type="EMBL" id="GAF85876.1"/>
    </source>
</evidence>
<protein>
    <recommendedName>
        <fullName evidence="2">Isopropylmalate dehydrogenase-like domain-containing protein</fullName>
    </recommendedName>
</protein>
<feature type="non-terminal residue" evidence="1">
    <location>
        <position position="32"/>
    </location>
</feature>
<evidence type="ECO:0008006" key="2">
    <source>
        <dbReference type="Google" id="ProtNLM"/>
    </source>
</evidence>
<name>X0TEZ0_9ZZZZ</name>
<comment type="caution">
    <text evidence="1">The sequence shown here is derived from an EMBL/GenBank/DDBJ whole genome shotgun (WGS) entry which is preliminary data.</text>
</comment>
<proteinExistence type="predicted"/>
<gene>
    <name evidence="1" type="ORF">S01H1_30483</name>
</gene>
<accession>X0TEZ0</accession>
<dbReference type="AlphaFoldDB" id="X0TEZ0"/>
<dbReference type="Gene3D" id="3.40.718.10">
    <property type="entry name" value="Isopropylmalate Dehydrogenase"/>
    <property type="match status" value="1"/>
</dbReference>